<protein>
    <submittedName>
        <fullName evidence="2">Uncharacterized protein</fullName>
    </submittedName>
</protein>
<proteinExistence type="predicted"/>
<comment type="caution">
    <text evidence="2">The sequence shown here is derived from an EMBL/GenBank/DDBJ whole genome shotgun (WGS) entry which is preliminary data.</text>
</comment>
<gene>
    <name evidence="2" type="ORF">BaRGS_00016025</name>
</gene>
<dbReference type="EMBL" id="JACVVK020000100">
    <property type="protein sequence ID" value="KAK7492720.1"/>
    <property type="molecule type" value="Genomic_DNA"/>
</dbReference>
<organism evidence="2 3">
    <name type="scientific">Batillaria attramentaria</name>
    <dbReference type="NCBI Taxonomy" id="370345"/>
    <lineage>
        <taxon>Eukaryota</taxon>
        <taxon>Metazoa</taxon>
        <taxon>Spiralia</taxon>
        <taxon>Lophotrochozoa</taxon>
        <taxon>Mollusca</taxon>
        <taxon>Gastropoda</taxon>
        <taxon>Caenogastropoda</taxon>
        <taxon>Sorbeoconcha</taxon>
        <taxon>Cerithioidea</taxon>
        <taxon>Batillariidae</taxon>
        <taxon>Batillaria</taxon>
    </lineage>
</organism>
<evidence type="ECO:0000313" key="2">
    <source>
        <dbReference type="EMBL" id="KAK7492720.1"/>
    </source>
</evidence>
<sequence length="103" mass="11752">MRLWHIDKRNACAVGEWRLDYPMKSPLPVSSPHQSPTLIPLHVPPALRDPYKDPRGLPTARIICEFVKLNQETPSLVERDSGNENKQSNPYADPRAKRVDRTA</sequence>
<feature type="compositionally biased region" description="Basic and acidic residues" evidence="1">
    <location>
        <begin position="94"/>
        <end position="103"/>
    </location>
</feature>
<dbReference type="AlphaFoldDB" id="A0ABD0L040"/>
<evidence type="ECO:0000313" key="3">
    <source>
        <dbReference type="Proteomes" id="UP001519460"/>
    </source>
</evidence>
<evidence type="ECO:0000256" key="1">
    <source>
        <dbReference type="SAM" id="MobiDB-lite"/>
    </source>
</evidence>
<dbReference type="Proteomes" id="UP001519460">
    <property type="component" value="Unassembled WGS sequence"/>
</dbReference>
<reference evidence="2 3" key="1">
    <citation type="journal article" date="2023" name="Sci. Data">
        <title>Genome assembly of the Korean intertidal mud-creeper Batillaria attramentaria.</title>
        <authorList>
            <person name="Patra A.K."/>
            <person name="Ho P.T."/>
            <person name="Jun S."/>
            <person name="Lee S.J."/>
            <person name="Kim Y."/>
            <person name="Won Y.J."/>
        </authorList>
    </citation>
    <scope>NUCLEOTIDE SEQUENCE [LARGE SCALE GENOMIC DNA]</scope>
    <source>
        <strain evidence="2">Wonlab-2016</strain>
    </source>
</reference>
<keyword evidence="3" id="KW-1185">Reference proteome</keyword>
<accession>A0ABD0L040</accession>
<name>A0ABD0L040_9CAEN</name>
<feature type="region of interest" description="Disordered" evidence="1">
    <location>
        <begin position="75"/>
        <end position="103"/>
    </location>
</feature>